<comment type="caution">
    <text evidence="2">The sequence shown here is derived from an EMBL/GenBank/DDBJ whole genome shotgun (WGS) entry which is preliminary data.</text>
</comment>
<evidence type="ECO:0000313" key="1">
    <source>
        <dbReference type="EMBL" id="RGV32935.1"/>
    </source>
</evidence>
<evidence type="ECO:0000313" key="3">
    <source>
        <dbReference type="Proteomes" id="UP000283589"/>
    </source>
</evidence>
<evidence type="ECO:0000313" key="2">
    <source>
        <dbReference type="EMBL" id="RHM42936.1"/>
    </source>
</evidence>
<sequence length="235" mass="28481">MRKIFFLVIVLFAMQHLSAQKFVLMKDTERIESKDSCVYRVEGYDQLISKEKFRHHIVIRSRSLESAWLDWLSWSVLPREIRPFIKKCEPGLARPMFGPRRLFNTYRGLMLEFVLDGHGNIITVFFYVSKEIRDKITEKHLKKMYNAIMKHKMPLPVVEKILASNKEFYKWDDLSPDSTRIRCQVDIGEQIEFFEELKNFDWQELKEIYKEREKKWKEYQEKKWKALKEREGCTN</sequence>
<dbReference type="AlphaFoldDB" id="A0A415QHX3"/>
<organism evidence="2 4">
    <name type="scientific">Butyricimonas virosa</name>
    <dbReference type="NCBI Taxonomy" id="544645"/>
    <lineage>
        <taxon>Bacteria</taxon>
        <taxon>Pseudomonadati</taxon>
        <taxon>Bacteroidota</taxon>
        <taxon>Bacteroidia</taxon>
        <taxon>Bacteroidales</taxon>
        <taxon>Odoribacteraceae</taxon>
        <taxon>Butyricimonas</taxon>
    </lineage>
</organism>
<dbReference type="EMBL" id="QRPV01000010">
    <property type="protein sequence ID" value="RHM42936.1"/>
    <property type="molecule type" value="Genomic_DNA"/>
</dbReference>
<protein>
    <submittedName>
        <fullName evidence="2">Uncharacterized protein</fullName>
    </submittedName>
</protein>
<name>A0A415QHX3_9BACT</name>
<dbReference type="Proteomes" id="UP000283589">
    <property type="component" value="Unassembled WGS sequence"/>
</dbReference>
<dbReference type="Proteomes" id="UP000286038">
    <property type="component" value="Unassembled WGS sequence"/>
</dbReference>
<accession>A0A415QHX3</accession>
<reference evidence="3 4" key="1">
    <citation type="submission" date="2018-08" db="EMBL/GenBank/DDBJ databases">
        <title>A genome reference for cultivated species of the human gut microbiota.</title>
        <authorList>
            <person name="Zou Y."/>
            <person name="Xue W."/>
            <person name="Luo G."/>
        </authorList>
    </citation>
    <scope>NUCLEOTIDE SEQUENCE [LARGE SCALE GENOMIC DNA]</scope>
    <source>
        <strain evidence="1 3">AF14-49</strain>
        <strain evidence="2 4">AF34-33</strain>
    </source>
</reference>
<dbReference type="EMBL" id="QRZA01000016">
    <property type="protein sequence ID" value="RGV32935.1"/>
    <property type="molecule type" value="Genomic_DNA"/>
</dbReference>
<dbReference type="RefSeq" id="WP_118260798.1">
    <property type="nucleotide sequence ID" value="NZ_CABJDM010000010.1"/>
</dbReference>
<evidence type="ECO:0000313" key="4">
    <source>
        <dbReference type="Proteomes" id="UP000286038"/>
    </source>
</evidence>
<proteinExistence type="predicted"/>
<gene>
    <name evidence="1" type="ORF">DWW18_12460</name>
    <name evidence="2" type="ORF">DWZ68_09840</name>
</gene>